<keyword evidence="3" id="KW-1185">Reference proteome</keyword>
<dbReference type="EMBL" id="AUPL01005113">
    <property type="protein sequence ID" value="ESL07203.1"/>
    <property type="molecule type" value="Genomic_DNA"/>
</dbReference>
<evidence type="ECO:0000313" key="3">
    <source>
        <dbReference type="Proteomes" id="UP000031737"/>
    </source>
</evidence>
<evidence type="ECO:0000256" key="1">
    <source>
        <dbReference type="SAM" id="MobiDB-lite"/>
    </source>
</evidence>
<name>A0A061IVM7_TRYRA</name>
<dbReference type="Proteomes" id="UP000031737">
    <property type="component" value="Unassembled WGS sequence"/>
</dbReference>
<proteinExistence type="predicted"/>
<sequence>MELDLDAVSRVLETLVGTPASHRGFPLVSKIKTRKRTSLRSHDRDVRGTFPSNDGKGEPKEGITTNQKNIVEKNRDTQKLLVSPRQTKQQHEQLHQQHRTRRKPPIRFDPSPEPVLSRVIEASGLGASAVFLNGTTKGKRQEDTVWTTNLYQTPHPFFVLSSLPKNYLRRELISHVEPTKNSTGVRIERIRDIALSILFEAIPDDSGEPETPIERLVVSCSNHPHTGYVGVLCVKDIKGTLTRAVIPGSLVGPFIKLTIFPRDVIRTKVLRASAIELAFADSWTERRITKEPMISLANEEEEEEEEEDEVGIANLVTYPQRVDAIESAGGCRSGHVATLPVMGNPVKVKESSLVCSTAPISPVEAALGGDEDVEDSHKLQTQFERIVPLKVASVARAEAENAREKGMHPLKSSRALGSSTTASIEQEANKEMKALVCGESGNKVLRSLANSVPLMYTLEPTTCKKSHEEGRAAPGVVEGGEGDCGASRVDPVETVLGRKHVSKALIAWSIKRQLLQDKNVMRSLKEDVDAPFDVAQPDLPGQQKMRGVDADAPCSQFHGVCASRETAQARCAWDAVSHWSRQSALRELTTNAKTFTVTIARTTDEVVASLSQSCVLQMLFVLYDGEAQAPTSSLDDCFNLMVTIARVERRRGRNTELMFRIADGFACLLHPRRELEMKPQWLMVSMQTHPARVNDWLLEALHLHDGGLQSYRERRPEDSIAPSNVTEKVIPLCKPAVLHSVVDFSCLFETLLPALRAWLTVGDICYYGDVHPVLHSFINEGGVILPTGWFKCVLHGTVRSVLLSLPDIGCGDPREMPPTARRRLVCITLRRLVPFVAVWQPHLHAVRVVLSNDHVLHHIELLDGILLDRRELAVAAAFSPQSWSKIELLSDGSTPIGCTASRGGGSTARVPVAAAAVSVGNATTSALAFQVLSTALRRSWMVVGLSLLAGMPFDEDAFMDTVLRWAYAWPRTIVLFHTDPFGKELSPHLSTGFLEAFAPIAGLQSAIEALSANP</sequence>
<protein>
    <submittedName>
        <fullName evidence="2">Uncharacterized protein</fullName>
    </submittedName>
</protein>
<accession>A0A061IVM7</accession>
<feature type="compositionally biased region" description="Basic residues" evidence="1">
    <location>
        <begin position="96"/>
        <end position="105"/>
    </location>
</feature>
<gene>
    <name evidence="2" type="ORF">TRSC58_05113</name>
</gene>
<feature type="region of interest" description="Disordered" evidence="1">
    <location>
        <begin position="83"/>
        <end position="111"/>
    </location>
</feature>
<dbReference type="OrthoDB" id="244457at2759"/>
<dbReference type="VEuPathDB" id="TriTrypDB:TRSC58_05113"/>
<reference evidence="2 3" key="1">
    <citation type="submission" date="2013-07" db="EMBL/GenBank/DDBJ databases">
        <authorList>
            <person name="Stoco P.H."/>
            <person name="Wagner G."/>
            <person name="Gerber A."/>
            <person name="Zaha A."/>
            <person name="Thompson C."/>
            <person name="Bartholomeu D.C."/>
            <person name="Luckemeyer D.D."/>
            <person name="Bahia D."/>
            <person name="Loreto E."/>
            <person name="Prestes E.B."/>
            <person name="Lima F.M."/>
            <person name="Rodrigues-Luiz G."/>
            <person name="Vallejo G.A."/>
            <person name="Filho J.F."/>
            <person name="Monteiro K.M."/>
            <person name="Tyler K.M."/>
            <person name="de Almeida L.G."/>
            <person name="Ortiz M.F."/>
            <person name="Siervo M.A."/>
            <person name="de Moraes M.H."/>
            <person name="Cunha O.L."/>
            <person name="Mendonca-Neto R."/>
            <person name="Silva R."/>
            <person name="Teixeira S.M."/>
            <person name="Murta S.M."/>
            <person name="Sincero T.C."/>
            <person name="Mendes T.A."/>
            <person name="Urmenyi T.P."/>
            <person name="Silva V.G."/>
            <person name="da Rocha W.D."/>
            <person name="Andersson B."/>
            <person name="Romanha A.J."/>
            <person name="Steindel M."/>
            <person name="de Vasconcelos A.T."/>
            <person name="Grisard E.C."/>
        </authorList>
    </citation>
    <scope>NUCLEOTIDE SEQUENCE [LARGE SCALE GENOMIC DNA]</scope>
    <source>
        <strain evidence="2 3">SC58</strain>
    </source>
</reference>
<evidence type="ECO:0000313" key="2">
    <source>
        <dbReference type="EMBL" id="ESL07203.1"/>
    </source>
</evidence>
<organism evidence="2 3">
    <name type="scientific">Trypanosoma rangeli SC58</name>
    <dbReference type="NCBI Taxonomy" id="429131"/>
    <lineage>
        <taxon>Eukaryota</taxon>
        <taxon>Discoba</taxon>
        <taxon>Euglenozoa</taxon>
        <taxon>Kinetoplastea</taxon>
        <taxon>Metakinetoplastina</taxon>
        <taxon>Trypanosomatida</taxon>
        <taxon>Trypanosomatidae</taxon>
        <taxon>Trypanosoma</taxon>
        <taxon>Herpetosoma</taxon>
    </lineage>
</organism>
<dbReference type="AlphaFoldDB" id="A0A061IVM7"/>
<feature type="region of interest" description="Disordered" evidence="1">
    <location>
        <begin position="36"/>
        <end position="70"/>
    </location>
</feature>
<comment type="caution">
    <text evidence="2">The sequence shown here is derived from an EMBL/GenBank/DDBJ whole genome shotgun (WGS) entry which is preliminary data.</text>
</comment>